<reference evidence="1 2" key="1">
    <citation type="submission" date="2020-05" db="EMBL/GenBank/DDBJ databases">
        <title>The draft genome of Cronobacter sakazakii strain 145005.</title>
        <authorList>
            <person name="Yang J."/>
            <person name="Liu L."/>
            <person name="Feng Y."/>
            <person name="Zong Z."/>
        </authorList>
    </citation>
    <scope>NUCLEOTIDE SEQUENCE [LARGE SCALE GENOMIC DNA]</scope>
    <source>
        <strain evidence="1 2">145005</strain>
    </source>
</reference>
<evidence type="ECO:0000313" key="2">
    <source>
        <dbReference type="Proteomes" id="UP000548673"/>
    </source>
</evidence>
<dbReference type="SUPFAM" id="SSF47598">
    <property type="entry name" value="Ribbon-helix-helix"/>
    <property type="match status" value="1"/>
</dbReference>
<dbReference type="AlphaFoldDB" id="A0A2S9UID6"/>
<comment type="caution">
    <text evidence="1">The sequence shown here is derived from an EMBL/GenBank/DDBJ whole genome shotgun (WGS) entry which is preliminary data.</text>
</comment>
<dbReference type="GO" id="GO:0006355">
    <property type="term" value="P:regulation of DNA-templated transcription"/>
    <property type="evidence" value="ECO:0007669"/>
    <property type="project" value="InterPro"/>
</dbReference>
<dbReference type="Proteomes" id="UP000548673">
    <property type="component" value="Unassembled WGS sequence"/>
</dbReference>
<accession>A0A2S9UID6</accession>
<dbReference type="InterPro" id="IPR010985">
    <property type="entry name" value="Ribbon_hlx_hlx"/>
</dbReference>
<evidence type="ECO:0000313" key="1">
    <source>
        <dbReference type="EMBL" id="NYV43493.1"/>
    </source>
</evidence>
<organism evidence="1 2">
    <name type="scientific">Cronobacter sakazakii</name>
    <name type="common">Enterobacter sakazakii</name>
    <dbReference type="NCBI Taxonomy" id="28141"/>
    <lineage>
        <taxon>Bacteria</taxon>
        <taxon>Pseudomonadati</taxon>
        <taxon>Pseudomonadota</taxon>
        <taxon>Gammaproteobacteria</taxon>
        <taxon>Enterobacterales</taxon>
        <taxon>Enterobacteriaceae</taxon>
        <taxon>Cronobacter</taxon>
    </lineage>
</organism>
<dbReference type="GeneID" id="56731616"/>
<protein>
    <submittedName>
        <fullName evidence="1">Uncharacterized protein</fullName>
    </submittedName>
</protein>
<dbReference type="EMBL" id="JABTXY010000025">
    <property type="protein sequence ID" value="NYV43493.1"/>
    <property type="molecule type" value="Genomic_DNA"/>
</dbReference>
<name>A0A2S9UID6_CROSK</name>
<dbReference type="RefSeq" id="WP_004386923.1">
    <property type="nucleotide sequence ID" value="NZ_CABMLV010000001.1"/>
</dbReference>
<dbReference type="KEGG" id="csj:CSK29544_04112"/>
<sequence length="83" mass="9358">MTAAVLNVKIDTDLKEKLRQYAEQHGETLSAATEKLLQKALVLGEEDDVVNSEEIDSQHTEEDVSPLSVKEIKALRKLLKKRK</sequence>
<dbReference type="OMA" id="DIDNQHT"/>
<gene>
    <name evidence="1" type="ORF">HRR37_14230</name>
</gene>
<proteinExistence type="predicted"/>